<dbReference type="PROSITE" id="PS51999">
    <property type="entry name" value="ZF_GRF"/>
    <property type="match status" value="1"/>
</dbReference>
<dbReference type="GO" id="GO:0008270">
    <property type="term" value="F:zinc ion binding"/>
    <property type="evidence" value="ECO:0007669"/>
    <property type="project" value="UniProtKB-KW"/>
</dbReference>
<name>A0AAW1IHS6_SAPOF</name>
<evidence type="ECO:0000256" key="2">
    <source>
        <dbReference type="ARBA" id="ARBA00022771"/>
    </source>
</evidence>
<feature type="compositionally biased region" description="Basic residues" evidence="5">
    <location>
        <begin position="193"/>
        <end position="204"/>
    </location>
</feature>
<reference evidence="7" key="1">
    <citation type="submission" date="2024-03" db="EMBL/GenBank/DDBJ databases">
        <title>WGS assembly of Saponaria officinalis var. Norfolk2.</title>
        <authorList>
            <person name="Jenkins J."/>
            <person name="Shu S."/>
            <person name="Grimwood J."/>
            <person name="Barry K."/>
            <person name="Goodstein D."/>
            <person name="Schmutz J."/>
            <person name="Leebens-Mack J."/>
            <person name="Osbourn A."/>
        </authorList>
    </citation>
    <scope>NUCLEOTIDE SEQUENCE [LARGE SCALE GENOMIC DNA]</scope>
    <source>
        <strain evidence="7">JIC</strain>
    </source>
</reference>
<keyword evidence="8" id="KW-1185">Reference proteome</keyword>
<accession>A0AAW1IHS6</accession>
<feature type="region of interest" description="Disordered" evidence="5">
    <location>
        <begin position="161"/>
        <end position="204"/>
    </location>
</feature>
<dbReference type="Pfam" id="PF06839">
    <property type="entry name" value="Zn_ribbon_GRF"/>
    <property type="match status" value="1"/>
</dbReference>
<dbReference type="InterPro" id="IPR010666">
    <property type="entry name" value="Znf_GRF"/>
</dbReference>
<evidence type="ECO:0000259" key="6">
    <source>
        <dbReference type="PROSITE" id="PS51999"/>
    </source>
</evidence>
<proteinExistence type="predicted"/>
<evidence type="ECO:0000256" key="3">
    <source>
        <dbReference type="ARBA" id="ARBA00022833"/>
    </source>
</evidence>
<keyword evidence="1" id="KW-0479">Metal-binding</keyword>
<dbReference type="AlphaFoldDB" id="A0AAW1IHS6"/>
<dbReference type="PANTHER" id="PTHR35163:SF12">
    <property type="entry name" value="OS05G0134500 PROTEIN"/>
    <property type="match status" value="1"/>
</dbReference>
<comment type="caution">
    <text evidence="7">The sequence shown here is derived from an EMBL/GenBank/DDBJ whole genome shotgun (WGS) entry which is preliminary data.</text>
</comment>
<keyword evidence="3" id="KW-0862">Zinc</keyword>
<dbReference type="EMBL" id="JBDFQZ010000009">
    <property type="protein sequence ID" value="KAK9689028.1"/>
    <property type="molecule type" value="Genomic_DNA"/>
</dbReference>
<keyword evidence="2 4" id="KW-0863">Zinc-finger</keyword>
<evidence type="ECO:0000313" key="8">
    <source>
        <dbReference type="Proteomes" id="UP001443914"/>
    </source>
</evidence>
<protein>
    <recommendedName>
        <fullName evidence="6">GRF-type domain-containing protein</fullName>
    </recommendedName>
</protein>
<sequence length="204" mass="22938">MASSSSNVLCKHNMSPLEKTVKKNGANKGRRFLRCPKWKVNDDCGFFKWVDGEASSCSRSSSSVNEEFIFDRKGVDYNVILEREIEKMKGDKKRLKEEEYNLRFSSCLDVEKLYHRHVGGSWVLEVPVADSCIVREKPIPPPPVVVADPPHPMVVEVIDLDPEPVTPSPSSSRARNGSGRLGVRVPRRGGQGGHRRGRPRKLLF</sequence>
<evidence type="ECO:0000256" key="5">
    <source>
        <dbReference type="SAM" id="MobiDB-lite"/>
    </source>
</evidence>
<evidence type="ECO:0000256" key="4">
    <source>
        <dbReference type="PROSITE-ProRule" id="PRU01343"/>
    </source>
</evidence>
<evidence type="ECO:0000256" key="1">
    <source>
        <dbReference type="ARBA" id="ARBA00022723"/>
    </source>
</evidence>
<dbReference type="PANTHER" id="PTHR35163">
    <property type="entry name" value="OS02G0467300 PROTEIN"/>
    <property type="match status" value="1"/>
</dbReference>
<dbReference type="Proteomes" id="UP001443914">
    <property type="component" value="Unassembled WGS sequence"/>
</dbReference>
<organism evidence="7 8">
    <name type="scientific">Saponaria officinalis</name>
    <name type="common">Common soapwort</name>
    <name type="synonym">Lychnis saponaria</name>
    <dbReference type="NCBI Taxonomy" id="3572"/>
    <lineage>
        <taxon>Eukaryota</taxon>
        <taxon>Viridiplantae</taxon>
        <taxon>Streptophyta</taxon>
        <taxon>Embryophyta</taxon>
        <taxon>Tracheophyta</taxon>
        <taxon>Spermatophyta</taxon>
        <taxon>Magnoliopsida</taxon>
        <taxon>eudicotyledons</taxon>
        <taxon>Gunneridae</taxon>
        <taxon>Pentapetalae</taxon>
        <taxon>Caryophyllales</taxon>
        <taxon>Caryophyllaceae</taxon>
        <taxon>Caryophylleae</taxon>
        <taxon>Saponaria</taxon>
    </lineage>
</organism>
<gene>
    <name evidence="7" type="ORF">RND81_09G029700</name>
</gene>
<feature type="domain" description="GRF-type" evidence="6">
    <location>
        <begin position="10"/>
        <end position="53"/>
    </location>
</feature>
<evidence type="ECO:0000313" key="7">
    <source>
        <dbReference type="EMBL" id="KAK9689028.1"/>
    </source>
</evidence>